<comment type="caution">
    <text evidence="1">The sequence shown here is derived from an EMBL/GenBank/DDBJ whole genome shotgun (WGS) entry which is preliminary data.</text>
</comment>
<accession>A0ABM8W4D5</accession>
<gene>
    <name evidence="1" type="ORF">GMARGA_LOCUS3198</name>
</gene>
<keyword evidence="2" id="KW-1185">Reference proteome</keyword>
<dbReference type="Proteomes" id="UP000789901">
    <property type="component" value="Unassembled WGS sequence"/>
</dbReference>
<dbReference type="EMBL" id="CAJVQB010001125">
    <property type="protein sequence ID" value="CAG8521938.1"/>
    <property type="molecule type" value="Genomic_DNA"/>
</dbReference>
<organism evidence="1 2">
    <name type="scientific">Gigaspora margarita</name>
    <dbReference type="NCBI Taxonomy" id="4874"/>
    <lineage>
        <taxon>Eukaryota</taxon>
        <taxon>Fungi</taxon>
        <taxon>Fungi incertae sedis</taxon>
        <taxon>Mucoromycota</taxon>
        <taxon>Glomeromycotina</taxon>
        <taxon>Glomeromycetes</taxon>
        <taxon>Diversisporales</taxon>
        <taxon>Gigasporaceae</taxon>
        <taxon>Gigaspora</taxon>
    </lineage>
</organism>
<sequence>MVTALNHFLHYSTLEFSCTKFVSTFLIILNKLLIIVNKFNGREKLQTTSELKSNIYIQYIPQIPHNQFVNIKFIARGGFSRIYMATWKRNTEPYNRENKIQVVLKDIKGHDHFFSNE</sequence>
<reference evidence="1 2" key="1">
    <citation type="submission" date="2021-06" db="EMBL/GenBank/DDBJ databases">
        <authorList>
            <person name="Kallberg Y."/>
            <person name="Tangrot J."/>
            <person name="Rosling A."/>
        </authorList>
    </citation>
    <scope>NUCLEOTIDE SEQUENCE [LARGE SCALE GENOMIC DNA]</scope>
    <source>
        <strain evidence="1 2">120-4 pot B 10/14</strain>
    </source>
</reference>
<protein>
    <submittedName>
        <fullName evidence="1">15504_t:CDS:1</fullName>
    </submittedName>
</protein>
<name>A0ABM8W4D5_GIGMA</name>
<evidence type="ECO:0000313" key="2">
    <source>
        <dbReference type="Proteomes" id="UP000789901"/>
    </source>
</evidence>
<dbReference type="InterPro" id="IPR011009">
    <property type="entry name" value="Kinase-like_dom_sf"/>
</dbReference>
<proteinExistence type="predicted"/>
<evidence type="ECO:0000313" key="1">
    <source>
        <dbReference type="EMBL" id="CAG8521938.1"/>
    </source>
</evidence>
<dbReference type="SUPFAM" id="SSF56112">
    <property type="entry name" value="Protein kinase-like (PK-like)"/>
    <property type="match status" value="1"/>
</dbReference>